<evidence type="ECO:0000256" key="5">
    <source>
        <dbReference type="ARBA" id="ARBA00022692"/>
    </source>
</evidence>
<dbReference type="GO" id="GO:0016020">
    <property type="term" value="C:membrane"/>
    <property type="evidence" value="ECO:0007669"/>
    <property type="project" value="UniProtKB-SubCell"/>
</dbReference>
<reference key="2">
    <citation type="submission" date="2011-10" db="EMBL/GenBank/DDBJ databases">
        <title>The genome and transcriptome sequence of Clonorchis sinensis provide insights into the carcinogenic liver fluke.</title>
        <authorList>
            <person name="Wang X."/>
            <person name="Huang Y."/>
            <person name="Chen W."/>
            <person name="Liu H."/>
            <person name="Guo L."/>
            <person name="Chen Y."/>
            <person name="Luo F."/>
            <person name="Zhou W."/>
            <person name="Sun J."/>
            <person name="Mao Q."/>
            <person name="Liang P."/>
            <person name="Zhou C."/>
            <person name="Tian Y."/>
            <person name="Men J."/>
            <person name="Lv X."/>
            <person name="Huang L."/>
            <person name="Zhou J."/>
            <person name="Hu Y."/>
            <person name="Li R."/>
            <person name="Zhang F."/>
            <person name="Lei H."/>
            <person name="Li X."/>
            <person name="Hu X."/>
            <person name="Liang C."/>
            <person name="Xu J."/>
            <person name="Wu Z."/>
            <person name="Yu X."/>
        </authorList>
    </citation>
    <scope>NUCLEOTIDE SEQUENCE</scope>
    <source>
        <strain>Henan</strain>
    </source>
</reference>
<dbReference type="GO" id="GO:0005739">
    <property type="term" value="C:mitochondrion"/>
    <property type="evidence" value="ECO:0007669"/>
    <property type="project" value="UniProtKB-SubCell"/>
</dbReference>
<gene>
    <name evidence="11" type="ORF">CLF_110818</name>
</gene>
<feature type="transmembrane region" description="Helical" evidence="10">
    <location>
        <begin position="6"/>
        <end position="29"/>
    </location>
</feature>
<sequence>MQTQYIALAWFLILVTVGVIVVLSIAIVVKRRVARRKSRIDRGVYTPYGYGLSKIWKERVERHLNGTVRVRTEPRVFGTHYSESFDMYQNNKESILAICPGMEAPPIRGIHAFLMTARDDAMNPPAPRERIEEYCRLYLWARHDLDPFGEDEYKKLCEVQNHLMAHVARAAALHDSGASNTPSTTCLRRNSAKHFSMGRLHHNLRAHAGKSSDVLCTHSRSSTKSDFTRTDRTHSSLKSPANISLKRLSHGHRKGHELLVSLGEPSTEPAVTMSAKTAQAVYSKPLVRSDTDGIPPVNVNAANTAGQSRRGSCQSDGSQTALIDLEPSIVNPKSSAQVARNPRSNDAFEVVEKKSILDGRLPNTVEIPIKIKSRLLNQSFGKKFGYVCIFSTSASSSPMERYEVAVWSFWQNPNLWMFIPGILLITLFLHENRMVSVVLRFTTFILMDYFHFNVVIGVSLSVPCFAVTNCVPCDSRSVKQIWYNCVTLLRTAQYTTSKATRSHIDDDFKNNNAGSTNRVKSELTVIRSLRFYETFSMGHTGLSVSQGCCATWANKLLAFVFLEFNE</sequence>
<evidence type="ECO:0000256" key="9">
    <source>
        <dbReference type="ARBA" id="ARBA00023136"/>
    </source>
</evidence>
<evidence type="ECO:0000256" key="1">
    <source>
        <dbReference type="ARBA" id="ARBA00002620"/>
    </source>
</evidence>
<evidence type="ECO:0000313" key="11">
    <source>
        <dbReference type="EMBL" id="GAA56404.1"/>
    </source>
</evidence>
<dbReference type="GO" id="GO:0005794">
    <property type="term" value="C:Golgi apparatus"/>
    <property type="evidence" value="ECO:0007669"/>
    <property type="project" value="UniProtKB-SubCell"/>
</dbReference>
<protein>
    <submittedName>
        <fullName evidence="11">Uncharacterized protein</fullName>
    </submittedName>
</protein>
<comment type="function">
    <text evidence="1">General regulator of phagocytosis. Required to uptake Gram negative bacterium by macrophages.</text>
</comment>
<proteinExistence type="predicted"/>
<dbReference type="Pfam" id="PF07406">
    <property type="entry name" value="NICE-3"/>
    <property type="match status" value="2"/>
</dbReference>
<keyword evidence="5 10" id="KW-0812">Transmembrane</keyword>
<keyword evidence="7" id="KW-0333">Golgi apparatus</keyword>
<keyword evidence="12" id="KW-1185">Reference proteome</keyword>
<name>G7YTX4_CLOSI</name>
<keyword evidence="6 10" id="KW-1133">Transmembrane helix</keyword>
<comment type="subcellular location">
    <subcellularLocation>
        <location evidence="4">Golgi apparatus</location>
    </subcellularLocation>
    <subcellularLocation>
        <location evidence="2">Membrane</location>
        <topology evidence="2">Single-pass membrane protein</topology>
    </subcellularLocation>
    <subcellularLocation>
        <location evidence="3">Mitochondrion</location>
    </subcellularLocation>
</comment>
<dbReference type="AlphaFoldDB" id="G7YTX4"/>
<reference evidence="11" key="1">
    <citation type="journal article" date="2011" name="Genome Biol.">
        <title>The draft genome of the carcinogenic human liver fluke Clonorchis sinensis.</title>
        <authorList>
            <person name="Wang X."/>
            <person name="Chen W."/>
            <person name="Huang Y."/>
            <person name="Sun J."/>
            <person name="Men J."/>
            <person name="Liu H."/>
            <person name="Luo F."/>
            <person name="Guo L."/>
            <person name="Lv X."/>
            <person name="Deng C."/>
            <person name="Zhou C."/>
            <person name="Fan Y."/>
            <person name="Li X."/>
            <person name="Huang L."/>
            <person name="Hu Y."/>
            <person name="Liang C."/>
            <person name="Hu X."/>
            <person name="Xu J."/>
            <person name="Yu X."/>
        </authorList>
    </citation>
    <scope>NUCLEOTIDE SEQUENCE [LARGE SCALE GENOMIC DNA]</scope>
    <source>
        <strain evidence="11">Henan</strain>
    </source>
</reference>
<evidence type="ECO:0000256" key="4">
    <source>
        <dbReference type="ARBA" id="ARBA00004555"/>
    </source>
</evidence>
<dbReference type="InterPro" id="IPR010876">
    <property type="entry name" value="C1orf43"/>
</dbReference>
<dbReference type="Proteomes" id="UP000008909">
    <property type="component" value="Unassembled WGS sequence"/>
</dbReference>
<evidence type="ECO:0000256" key="7">
    <source>
        <dbReference type="ARBA" id="ARBA00023034"/>
    </source>
</evidence>
<evidence type="ECO:0000256" key="2">
    <source>
        <dbReference type="ARBA" id="ARBA00004167"/>
    </source>
</evidence>
<evidence type="ECO:0000256" key="6">
    <source>
        <dbReference type="ARBA" id="ARBA00022989"/>
    </source>
</evidence>
<keyword evidence="9 10" id="KW-0472">Membrane</keyword>
<keyword evidence="8" id="KW-0496">Mitochondrion</keyword>
<evidence type="ECO:0000313" key="12">
    <source>
        <dbReference type="Proteomes" id="UP000008909"/>
    </source>
</evidence>
<organism evidence="11 12">
    <name type="scientific">Clonorchis sinensis</name>
    <name type="common">Chinese liver fluke</name>
    <dbReference type="NCBI Taxonomy" id="79923"/>
    <lineage>
        <taxon>Eukaryota</taxon>
        <taxon>Metazoa</taxon>
        <taxon>Spiralia</taxon>
        <taxon>Lophotrochozoa</taxon>
        <taxon>Platyhelminthes</taxon>
        <taxon>Trematoda</taxon>
        <taxon>Digenea</taxon>
        <taxon>Opisthorchiida</taxon>
        <taxon>Opisthorchiata</taxon>
        <taxon>Opisthorchiidae</taxon>
        <taxon>Clonorchis</taxon>
    </lineage>
</organism>
<dbReference type="PANTHER" id="PTHR21425:SF2">
    <property type="entry name" value="PROTEIN C1ORF43"/>
    <property type="match status" value="1"/>
</dbReference>
<evidence type="ECO:0000256" key="10">
    <source>
        <dbReference type="SAM" id="Phobius"/>
    </source>
</evidence>
<dbReference type="EMBL" id="DF144244">
    <property type="protein sequence ID" value="GAA56404.1"/>
    <property type="molecule type" value="Genomic_DNA"/>
</dbReference>
<evidence type="ECO:0000256" key="8">
    <source>
        <dbReference type="ARBA" id="ARBA00023128"/>
    </source>
</evidence>
<accession>G7YTX4</accession>
<evidence type="ECO:0000256" key="3">
    <source>
        <dbReference type="ARBA" id="ARBA00004173"/>
    </source>
</evidence>
<dbReference type="PANTHER" id="PTHR21425">
    <property type="entry name" value="NICE-3"/>
    <property type="match status" value="1"/>
</dbReference>